<dbReference type="InterPro" id="IPR027443">
    <property type="entry name" value="IPNS-like_sf"/>
</dbReference>
<feature type="domain" description="Fe2OG dioxygenase" evidence="3">
    <location>
        <begin position="201"/>
        <end position="310"/>
    </location>
</feature>
<dbReference type="Pfam" id="PF03171">
    <property type="entry name" value="2OG-FeII_Oxy"/>
    <property type="match status" value="1"/>
</dbReference>
<dbReference type="InterPro" id="IPR044861">
    <property type="entry name" value="IPNS-like_FE2OG_OXY"/>
</dbReference>
<evidence type="ECO:0000256" key="1">
    <source>
        <dbReference type="ARBA" id="ARBA00008056"/>
    </source>
</evidence>
<dbReference type="GO" id="GO:0016491">
    <property type="term" value="F:oxidoreductase activity"/>
    <property type="evidence" value="ECO:0007669"/>
    <property type="project" value="UniProtKB-KW"/>
</dbReference>
<organism evidence="4 5">
    <name type="scientific">Neoarthrinium moseri</name>
    <dbReference type="NCBI Taxonomy" id="1658444"/>
    <lineage>
        <taxon>Eukaryota</taxon>
        <taxon>Fungi</taxon>
        <taxon>Dikarya</taxon>
        <taxon>Ascomycota</taxon>
        <taxon>Pezizomycotina</taxon>
        <taxon>Sordariomycetes</taxon>
        <taxon>Xylariomycetidae</taxon>
        <taxon>Amphisphaeriales</taxon>
        <taxon>Apiosporaceae</taxon>
        <taxon>Neoarthrinium</taxon>
    </lineage>
</organism>
<dbReference type="InterPro" id="IPR005123">
    <property type="entry name" value="Oxoglu/Fe-dep_dioxygenase_dom"/>
</dbReference>
<dbReference type="GO" id="GO:0046872">
    <property type="term" value="F:metal ion binding"/>
    <property type="evidence" value="ECO:0007669"/>
    <property type="project" value="UniProtKB-KW"/>
</dbReference>
<dbReference type="PANTHER" id="PTHR47990">
    <property type="entry name" value="2-OXOGLUTARATE (2OG) AND FE(II)-DEPENDENT OXYGENASE SUPERFAMILY PROTEIN-RELATED"/>
    <property type="match status" value="1"/>
</dbReference>
<dbReference type="PRINTS" id="PR00682">
    <property type="entry name" value="IPNSYNTHASE"/>
</dbReference>
<sequence>MSSTVTETLSAAADPTRYGFDKLNPYEHPPETKADVPWSELVTLDLEDYARPGGKERLAKQLEHAVHHVGFFYVKNFGLSQEQVDQQFTLAKNFFELPTEEKEKFEVNYAEADYNGWRRPGRYLQVKAKDNVEMYNIAKFTKDFEGKYDHPDLIKAHLPEIEVFHRALHSNVVLPLLRLFAIVLQLPDEEYLVKQHTYETKSEDHFRYMLYYPRTEEEWADSKYGTTGGHTDLGTVTLLFRQPVAGLQILGEDGNWTWVKAEPGTITVNLADTISHLTGGWLKSSVHRVVAPPEDQRQYKRTGLLYFARPHNDTVLVPITDSPVLEKAGVKPRFDKLVTMAEWVKAKQTLQLNPEIAKKRWAESGDGTVEVLAGFRDQKYKE</sequence>
<dbReference type="Pfam" id="PF14226">
    <property type="entry name" value="DIOX_N"/>
    <property type="match status" value="1"/>
</dbReference>
<evidence type="ECO:0000256" key="2">
    <source>
        <dbReference type="RuleBase" id="RU003682"/>
    </source>
</evidence>
<comment type="similarity">
    <text evidence="1 2">Belongs to the iron/ascorbate-dependent oxidoreductase family.</text>
</comment>
<dbReference type="PROSITE" id="PS51471">
    <property type="entry name" value="FE2OG_OXY"/>
    <property type="match status" value="1"/>
</dbReference>
<dbReference type="EMBL" id="JAFIMR010000004">
    <property type="protein sequence ID" value="KAI1879648.1"/>
    <property type="molecule type" value="Genomic_DNA"/>
</dbReference>
<dbReference type="AlphaFoldDB" id="A0A9P9WUR0"/>
<proteinExistence type="inferred from homology"/>
<reference evidence="4" key="1">
    <citation type="submission" date="2021-03" db="EMBL/GenBank/DDBJ databases">
        <title>Revisited historic fungal species revealed as producer of novel bioactive compounds through whole genome sequencing and comparative genomics.</title>
        <authorList>
            <person name="Vignolle G.A."/>
            <person name="Hochenegger N."/>
            <person name="Mach R.L."/>
            <person name="Mach-Aigner A.R."/>
            <person name="Javad Rahimi M."/>
            <person name="Salim K.A."/>
            <person name="Chan C.M."/>
            <person name="Lim L.B.L."/>
            <person name="Cai F."/>
            <person name="Druzhinina I.S."/>
            <person name="U'Ren J.M."/>
            <person name="Derntl C."/>
        </authorList>
    </citation>
    <scope>NUCLEOTIDE SEQUENCE</scope>
    <source>
        <strain evidence="4">TUCIM 5799</strain>
    </source>
</reference>
<keyword evidence="2" id="KW-0479">Metal-binding</keyword>
<keyword evidence="2" id="KW-0408">Iron</keyword>
<evidence type="ECO:0000259" key="3">
    <source>
        <dbReference type="PROSITE" id="PS51471"/>
    </source>
</evidence>
<keyword evidence="2" id="KW-0560">Oxidoreductase</keyword>
<dbReference type="Proteomes" id="UP000829685">
    <property type="component" value="Unassembled WGS sequence"/>
</dbReference>
<dbReference type="Gene3D" id="2.60.120.330">
    <property type="entry name" value="B-lactam Antibiotic, Isopenicillin N Synthase, Chain"/>
    <property type="match status" value="1"/>
</dbReference>
<evidence type="ECO:0000313" key="5">
    <source>
        <dbReference type="Proteomes" id="UP000829685"/>
    </source>
</evidence>
<dbReference type="InterPro" id="IPR026992">
    <property type="entry name" value="DIOX_N"/>
</dbReference>
<dbReference type="FunFam" id="2.60.120.330:FF:000040">
    <property type="entry name" value="Chromosome 21, whole genome shotgun sequence"/>
    <property type="match status" value="1"/>
</dbReference>
<comment type="caution">
    <text evidence="4">The sequence shown here is derived from an EMBL/GenBank/DDBJ whole genome shotgun (WGS) entry which is preliminary data.</text>
</comment>
<keyword evidence="5" id="KW-1185">Reference proteome</keyword>
<gene>
    <name evidence="4" type="ORF">JX265_002602</name>
</gene>
<accession>A0A9P9WUR0</accession>
<dbReference type="GO" id="GO:0044283">
    <property type="term" value="P:small molecule biosynthetic process"/>
    <property type="evidence" value="ECO:0007669"/>
    <property type="project" value="UniProtKB-ARBA"/>
</dbReference>
<name>A0A9P9WUR0_9PEZI</name>
<dbReference type="SUPFAM" id="SSF51197">
    <property type="entry name" value="Clavaminate synthase-like"/>
    <property type="match status" value="1"/>
</dbReference>
<protein>
    <recommendedName>
        <fullName evidence="3">Fe2OG dioxygenase domain-containing protein</fullName>
    </recommendedName>
</protein>
<dbReference type="InterPro" id="IPR050231">
    <property type="entry name" value="Iron_ascorbate_oxido_reductase"/>
</dbReference>
<evidence type="ECO:0000313" key="4">
    <source>
        <dbReference type="EMBL" id="KAI1879648.1"/>
    </source>
</evidence>